<evidence type="ECO:0000313" key="3">
    <source>
        <dbReference type="Proteomes" id="UP000654075"/>
    </source>
</evidence>
<evidence type="ECO:0000313" key="2">
    <source>
        <dbReference type="EMBL" id="CAE8586559.1"/>
    </source>
</evidence>
<sequence>MLRLVARRLLPHPIQPRPHAVRCFAAARGRATKKASPPAAVKDQWSEVSDPSTGQSYWWNQQTNETTAVGAAKPGPDFWQAVQDPSSGGTYWWNKESNETTAVGAPKPSAVAGGQQAGVPAQAAPAGGLMGGGMGGGLGASMASGMAMGVGMSVAGRMVDGVMGPRQTEVVHRDEGGGESQDGGGGNDGGGGSGWGDSGGGDGGGFDF</sequence>
<organism evidence="2 3">
    <name type="scientific">Polarella glacialis</name>
    <name type="common">Dinoflagellate</name>
    <dbReference type="NCBI Taxonomy" id="89957"/>
    <lineage>
        <taxon>Eukaryota</taxon>
        <taxon>Sar</taxon>
        <taxon>Alveolata</taxon>
        <taxon>Dinophyceae</taxon>
        <taxon>Suessiales</taxon>
        <taxon>Suessiaceae</taxon>
        <taxon>Polarella</taxon>
    </lineage>
</organism>
<dbReference type="EMBL" id="CAJNNV010002123">
    <property type="protein sequence ID" value="CAE8586559.1"/>
    <property type="molecule type" value="Genomic_DNA"/>
</dbReference>
<reference evidence="2" key="1">
    <citation type="submission" date="2021-02" db="EMBL/GenBank/DDBJ databases">
        <authorList>
            <person name="Dougan E. K."/>
            <person name="Rhodes N."/>
            <person name="Thang M."/>
            <person name="Chan C."/>
        </authorList>
    </citation>
    <scope>NUCLEOTIDE SEQUENCE</scope>
</reference>
<dbReference type="Proteomes" id="UP000654075">
    <property type="component" value="Unassembled WGS sequence"/>
</dbReference>
<keyword evidence="3" id="KW-1185">Reference proteome</keyword>
<feature type="region of interest" description="Disordered" evidence="1">
    <location>
        <begin position="73"/>
        <end position="94"/>
    </location>
</feature>
<evidence type="ECO:0008006" key="4">
    <source>
        <dbReference type="Google" id="ProtNLM"/>
    </source>
</evidence>
<dbReference type="Gene3D" id="2.20.70.10">
    <property type="match status" value="1"/>
</dbReference>
<feature type="compositionally biased region" description="Gly residues" evidence="1">
    <location>
        <begin position="178"/>
        <end position="208"/>
    </location>
</feature>
<feature type="region of interest" description="Disordered" evidence="1">
    <location>
        <begin position="171"/>
        <end position="208"/>
    </location>
</feature>
<feature type="region of interest" description="Disordered" evidence="1">
    <location>
        <begin position="33"/>
        <end position="54"/>
    </location>
</feature>
<protein>
    <recommendedName>
        <fullName evidence="4">WW domain-containing protein</fullName>
    </recommendedName>
</protein>
<comment type="caution">
    <text evidence="2">The sequence shown here is derived from an EMBL/GenBank/DDBJ whole genome shotgun (WGS) entry which is preliminary data.</text>
</comment>
<gene>
    <name evidence="2" type="ORF">PGLA1383_LOCUS5415</name>
</gene>
<accession>A0A813DKD8</accession>
<name>A0A813DKD8_POLGL</name>
<dbReference type="AlphaFoldDB" id="A0A813DKD8"/>
<proteinExistence type="predicted"/>
<dbReference type="OrthoDB" id="195748at2759"/>
<evidence type="ECO:0000256" key="1">
    <source>
        <dbReference type="SAM" id="MobiDB-lite"/>
    </source>
</evidence>